<reference evidence="1 2" key="1">
    <citation type="submission" date="2013-03" db="EMBL/GenBank/DDBJ databases">
        <title>Salinisphaera dokdonensis CL-ES53 Genome Sequencing.</title>
        <authorList>
            <person name="Li C."/>
            <person name="Lai Q."/>
            <person name="Shao Z."/>
        </authorList>
    </citation>
    <scope>NUCLEOTIDE SEQUENCE [LARGE SCALE GENOMIC DNA]</scope>
    <source>
        <strain evidence="1 2">CL-ES53</strain>
    </source>
</reference>
<dbReference type="EMBL" id="APND01000005">
    <property type="protein sequence ID" value="MES1930490.1"/>
    <property type="molecule type" value="Genomic_DNA"/>
</dbReference>
<name>A0ABV2B3M7_9GAMM</name>
<protein>
    <submittedName>
        <fullName evidence="1">Uncharacterized protein</fullName>
    </submittedName>
</protein>
<accession>A0ABV2B3M7</accession>
<dbReference type="Proteomes" id="UP001460888">
    <property type="component" value="Unassembled WGS sequence"/>
</dbReference>
<proteinExistence type="predicted"/>
<comment type="caution">
    <text evidence="1">The sequence shown here is derived from an EMBL/GenBank/DDBJ whole genome shotgun (WGS) entry which is preliminary data.</text>
</comment>
<evidence type="ECO:0000313" key="1">
    <source>
        <dbReference type="EMBL" id="MES1930490.1"/>
    </source>
</evidence>
<organism evidence="1 2">
    <name type="scientific">Salinisphaera dokdonensis CL-ES53</name>
    <dbReference type="NCBI Taxonomy" id="1304272"/>
    <lineage>
        <taxon>Bacteria</taxon>
        <taxon>Pseudomonadati</taxon>
        <taxon>Pseudomonadota</taxon>
        <taxon>Gammaproteobacteria</taxon>
        <taxon>Salinisphaerales</taxon>
        <taxon>Salinisphaeraceae</taxon>
        <taxon>Salinisphaera</taxon>
    </lineage>
</organism>
<sequence>MARTQLSQRYSGRENTVTNNTMLLLSRIYSFSPLRLESLLSELFDGTDISIGLTFQQQRASSSR</sequence>
<gene>
    <name evidence="1" type="ORF">SADO_14609</name>
</gene>
<keyword evidence="2" id="KW-1185">Reference proteome</keyword>
<evidence type="ECO:0000313" key="2">
    <source>
        <dbReference type="Proteomes" id="UP001460888"/>
    </source>
</evidence>